<keyword evidence="4" id="KW-1185">Reference proteome</keyword>
<organism evidence="3 4">
    <name type="scientific">Streptomyces sulfonofaciens</name>
    <dbReference type="NCBI Taxonomy" id="68272"/>
    <lineage>
        <taxon>Bacteria</taxon>
        <taxon>Bacillati</taxon>
        <taxon>Actinomycetota</taxon>
        <taxon>Actinomycetes</taxon>
        <taxon>Kitasatosporales</taxon>
        <taxon>Streptomycetaceae</taxon>
        <taxon>Streptomyces</taxon>
    </lineage>
</organism>
<reference evidence="3" key="2">
    <citation type="submission" date="2020-09" db="EMBL/GenBank/DDBJ databases">
        <authorList>
            <person name="Sun Q."/>
            <person name="Ohkuma M."/>
        </authorList>
    </citation>
    <scope>NUCLEOTIDE SEQUENCE</scope>
    <source>
        <strain evidence="3">JCM 5069</strain>
    </source>
</reference>
<name>A0A919KQA6_9ACTN</name>
<dbReference type="Pfam" id="PF11716">
    <property type="entry name" value="MDMPI_N"/>
    <property type="match status" value="1"/>
</dbReference>
<evidence type="ECO:0000313" key="4">
    <source>
        <dbReference type="Proteomes" id="UP000603708"/>
    </source>
</evidence>
<evidence type="ECO:0000313" key="3">
    <source>
        <dbReference type="EMBL" id="GHH69160.1"/>
    </source>
</evidence>
<feature type="domain" description="Mycothiol-dependent maleylpyruvate isomerase metal-binding" evidence="2">
    <location>
        <begin position="48"/>
        <end position="141"/>
    </location>
</feature>
<accession>A0A919KQA6</accession>
<dbReference type="EMBL" id="BNCD01000001">
    <property type="protein sequence ID" value="GHH69160.1"/>
    <property type="molecule type" value="Genomic_DNA"/>
</dbReference>
<dbReference type="Proteomes" id="UP000603708">
    <property type="component" value="Unassembled WGS sequence"/>
</dbReference>
<dbReference type="RefSeq" id="WP_189928858.1">
    <property type="nucleotide sequence ID" value="NZ_BNCD01000001.1"/>
</dbReference>
<dbReference type="InterPro" id="IPR034660">
    <property type="entry name" value="DinB/YfiT-like"/>
</dbReference>
<gene>
    <name evidence="3" type="ORF">GCM10018793_01190</name>
</gene>
<feature type="compositionally biased region" description="Low complexity" evidence="1">
    <location>
        <begin position="20"/>
        <end position="39"/>
    </location>
</feature>
<dbReference type="Gene3D" id="1.20.120.450">
    <property type="entry name" value="dinb family like domain"/>
    <property type="match status" value="1"/>
</dbReference>
<protein>
    <recommendedName>
        <fullName evidence="2">Mycothiol-dependent maleylpyruvate isomerase metal-binding domain-containing protein</fullName>
    </recommendedName>
</protein>
<proteinExistence type="predicted"/>
<reference evidence="3" key="1">
    <citation type="journal article" date="2014" name="Int. J. Syst. Evol. Microbiol.">
        <title>Complete genome sequence of Corynebacterium casei LMG S-19264T (=DSM 44701T), isolated from a smear-ripened cheese.</title>
        <authorList>
            <consortium name="US DOE Joint Genome Institute (JGI-PGF)"/>
            <person name="Walter F."/>
            <person name="Albersmeier A."/>
            <person name="Kalinowski J."/>
            <person name="Ruckert C."/>
        </authorList>
    </citation>
    <scope>NUCLEOTIDE SEQUENCE</scope>
    <source>
        <strain evidence="3">JCM 5069</strain>
    </source>
</reference>
<feature type="compositionally biased region" description="Basic and acidic residues" evidence="1">
    <location>
        <begin position="1"/>
        <end position="18"/>
    </location>
</feature>
<dbReference type="NCBIfam" id="TIGR03083">
    <property type="entry name" value="maleylpyruvate isomerase family mycothiol-dependent enzyme"/>
    <property type="match status" value="1"/>
</dbReference>
<evidence type="ECO:0000256" key="1">
    <source>
        <dbReference type="SAM" id="MobiDB-lite"/>
    </source>
</evidence>
<dbReference type="InterPro" id="IPR024344">
    <property type="entry name" value="MDMPI_metal-binding"/>
</dbReference>
<sequence>MSADVRDEPHAHDADHLGRAGRPAVAGGAPGAGNAAQAADPELPGRLLRIERDALLPLLRSRAEADLAARTACPGWTVRDVLAHCGAVLVRVVEGRTGKGAFSPEANERDVAERADWPLERVLDELERGMTDAGPAIAEAGGPLDLVALGEWVHAGDVRDALGEAGAYAGEGLPCALALLARYSREREHLPLHADLDDQDEPLFLGTANGDAPPARYIGDAATLVRLYAGRPVVGARYELAGAAEKELRLFG</sequence>
<feature type="region of interest" description="Disordered" evidence="1">
    <location>
        <begin position="1"/>
        <end position="40"/>
    </location>
</feature>
<dbReference type="GO" id="GO:0046872">
    <property type="term" value="F:metal ion binding"/>
    <property type="evidence" value="ECO:0007669"/>
    <property type="project" value="InterPro"/>
</dbReference>
<comment type="caution">
    <text evidence="3">The sequence shown here is derived from an EMBL/GenBank/DDBJ whole genome shotgun (WGS) entry which is preliminary data.</text>
</comment>
<evidence type="ECO:0000259" key="2">
    <source>
        <dbReference type="Pfam" id="PF11716"/>
    </source>
</evidence>
<dbReference type="SUPFAM" id="SSF109854">
    <property type="entry name" value="DinB/YfiT-like putative metalloenzymes"/>
    <property type="match status" value="1"/>
</dbReference>
<dbReference type="AlphaFoldDB" id="A0A919KQA6"/>
<dbReference type="InterPro" id="IPR017517">
    <property type="entry name" value="Maleyloyr_isom"/>
</dbReference>